<gene>
    <name evidence="2" type="ORF">EYB53_013505</name>
</gene>
<dbReference type="EMBL" id="SIJK02000023">
    <property type="protein sequence ID" value="MBP1466727.1"/>
    <property type="molecule type" value="Genomic_DNA"/>
</dbReference>
<comment type="caution">
    <text evidence="2">The sequence shown here is derived from an EMBL/GenBank/DDBJ whole genome shotgun (WGS) entry which is preliminary data.</text>
</comment>
<sequence length="242" mass="25147">MRKHHWMIVTGLLIFGGVLVTVSRVVAHEPVPTLVVSLHGEDAQPLRGATIRLTDARGSTMLAEGITDTTGHVAFGPVPVAHVRVQVSGTLADGTTLWQPGQDALGVLVFLGRPTVVLPLRSAASGLILPDPETALALELGPILTTTPQPAADEQTALAPAPPITLVAPADQRDRTLPAESLVLPSDVAMSSSTAPPLLVDDPVTEPSLAALPIWGGVLLLGCLGLGLGVTLLVHHQSRRFL</sequence>
<proteinExistence type="predicted"/>
<name>A0ABS4DBB1_9CHLR</name>
<evidence type="ECO:0000313" key="2">
    <source>
        <dbReference type="EMBL" id="MBP1466727.1"/>
    </source>
</evidence>
<keyword evidence="1" id="KW-0472">Membrane</keyword>
<protein>
    <recommendedName>
        <fullName evidence="4">Carboxypeptidase regulatory-like domain-containing protein</fullName>
    </recommendedName>
</protein>
<evidence type="ECO:0000313" key="3">
    <source>
        <dbReference type="Proteomes" id="UP001193081"/>
    </source>
</evidence>
<keyword evidence="1" id="KW-1133">Transmembrane helix</keyword>
<dbReference type="RefSeq" id="WP_135478745.1">
    <property type="nucleotide sequence ID" value="NZ_SIJK02000023.1"/>
</dbReference>
<organism evidence="2 3">
    <name type="scientific">Candidatus Chloroploca mongolica</name>
    <dbReference type="NCBI Taxonomy" id="2528176"/>
    <lineage>
        <taxon>Bacteria</taxon>
        <taxon>Bacillati</taxon>
        <taxon>Chloroflexota</taxon>
        <taxon>Chloroflexia</taxon>
        <taxon>Chloroflexales</taxon>
        <taxon>Chloroflexineae</taxon>
        <taxon>Oscillochloridaceae</taxon>
        <taxon>Candidatus Chloroploca</taxon>
    </lineage>
</organism>
<evidence type="ECO:0008006" key="4">
    <source>
        <dbReference type="Google" id="ProtNLM"/>
    </source>
</evidence>
<reference evidence="2 3" key="1">
    <citation type="submission" date="2021-03" db="EMBL/GenBank/DDBJ databases">
        <authorList>
            <person name="Grouzdev D.S."/>
        </authorList>
    </citation>
    <scope>NUCLEOTIDE SEQUENCE [LARGE SCALE GENOMIC DNA]</scope>
    <source>
        <strain evidence="2 3">M50-1</strain>
    </source>
</reference>
<evidence type="ECO:0000256" key="1">
    <source>
        <dbReference type="SAM" id="Phobius"/>
    </source>
</evidence>
<keyword evidence="3" id="KW-1185">Reference proteome</keyword>
<dbReference type="Proteomes" id="UP001193081">
    <property type="component" value="Unassembled WGS sequence"/>
</dbReference>
<feature type="transmembrane region" description="Helical" evidence="1">
    <location>
        <begin position="212"/>
        <end position="234"/>
    </location>
</feature>
<keyword evidence="1" id="KW-0812">Transmembrane</keyword>
<accession>A0ABS4DBB1</accession>